<gene>
    <name evidence="1" type="ORF">PSA3335_04930</name>
</gene>
<dbReference type="KEGG" id="psav:PSA3335_04930"/>
<proteinExistence type="predicted"/>
<evidence type="ECO:0000313" key="1">
    <source>
        <dbReference type="EMBL" id="ARD10468.1"/>
    </source>
</evidence>
<accession>A0ABC8B8M2</accession>
<protein>
    <submittedName>
        <fullName evidence="1">Uncharacterized protein</fullName>
    </submittedName>
</protein>
<dbReference type="AlphaFoldDB" id="A0ABC8B8M2"/>
<name>A0ABC8B8M2_PSESS</name>
<dbReference type="EMBL" id="CP008742">
    <property type="protein sequence ID" value="ARD10468.1"/>
    <property type="molecule type" value="Genomic_DNA"/>
</dbReference>
<dbReference type="RefSeq" id="WP_082301236.1">
    <property type="nucleotide sequence ID" value="NZ_CP008742.1"/>
</dbReference>
<dbReference type="Proteomes" id="UP000005729">
    <property type="component" value="Chromosome"/>
</dbReference>
<organism evidence="1 2">
    <name type="scientific">Pseudomonas savastanoi pv. savastanoi NCPPB 3335</name>
    <dbReference type="NCBI Taxonomy" id="693985"/>
    <lineage>
        <taxon>Bacteria</taxon>
        <taxon>Pseudomonadati</taxon>
        <taxon>Pseudomonadota</taxon>
        <taxon>Gammaproteobacteria</taxon>
        <taxon>Pseudomonadales</taxon>
        <taxon>Pseudomonadaceae</taxon>
        <taxon>Pseudomonas</taxon>
    </lineage>
</organism>
<reference evidence="1 2" key="1">
    <citation type="journal article" date="2010" name="Environ. Microbiol.">
        <title>Annotation and overview of the Pseudomonas savastanoi pv. savastanoi NCPPB 3335 draft genome reveals the virulence gene complement of a tumour-inducing pathogen of woody hosts.</title>
        <authorList>
            <person name="Rodriguez-Palenzuela P."/>
            <person name="Matas I.M."/>
            <person name="Murillo J."/>
            <person name="Lopez-Solanilla E."/>
            <person name="Bardaji L."/>
            <person name="Perez-Martinez I."/>
            <person name="Rodriguez-Moskera M.E."/>
            <person name="Penyalver R."/>
            <person name="Lopez M.M."/>
            <person name="Quesada J.M."/>
            <person name="Biehl B.S."/>
            <person name="Perna N.T."/>
            <person name="Glasner J.D."/>
            <person name="Cabot E.L."/>
            <person name="Neeno-Eckwall E."/>
            <person name="Ramos C."/>
        </authorList>
    </citation>
    <scope>NUCLEOTIDE SEQUENCE [LARGE SCALE GENOMIC DNA]</scope>
    <source>
        <strain evidence="1 2">NCPPB 3335</strain>
    </source>
</reference>
<sequence>MAAAYEGLAEVTISAEYFGAEAVKSENPQVSIALRGARRIRKKSYYKGFPIEHKPNSFCLTPLHMPDRRKKVKDCGTTNGHLELIARTLMKDAREGLVR</sequence>
<evidence type="ECO:0000313" key="2">
    <source>
        <dbReference type="Proteomes" id="UP000005729"/>
    </source>
</evidence>